<name>A0ABS3JSY7_9BACT</name>
<feature type="transmembrane region" description="Helical" evidence="9">
    <location>
        <begin position="155"/>
        <end position="180"/>
    </location>
</feature>
<feature type="transmembrane region" description="Helical" evidence="9">
    <location>
        <begin position="251"/>
        <end position="271"/>
    </location>
</feature>
<keyword evidence="12" id="KW-1185">Reference proteome</keyword>
<protein>
    <recommendedName>
        <fullName evidence="2">histidine kinase</fullName>
        <ecNumber evidence="2">2.7.13.3</ecNumber>
    </recommendedName>
</protein>
<dbReference type="EC" id="2.7.13.3" evidence="2"/>
<dbReference type="Gene3D" id="2.60.40.2380">
    <property type="match status" value="1"/>
</dbReference>
<sequence>MAFASVTGDILNVGYDPRQHWIKCCLTNISSKPKSLVFGVDFAHIDDLSFYVLEENNVLSRWDHLSRHTTLASRPIASRVFAFPVDIAPGQTLTLYGRFVRHHSVLLLPIKLMTQEQFYSMGFAIDLGMFMGLGILLIACLISFLIFTITRQWVLFYYALYALTYGIAVVSLEGIWGQYVRRIAWLDENTHLVMLSLAAFAQIQFLVTFLQLTLFLPFRVIWALRGFAGVSILLALYFLITPFSYRNSSLLSSWGLITEFFVLGMGGWCWVRGWAGAWLISISQLPLLAVLVWFSLTILFGLPRHWLFYQTAYTIPFWQLIVLGVGLGISLIQGQREALLAVGQLKQERTEAIIQTQEAERGRIASDLHDDLGGTLATVRRWVADISRQLQNSPVSDKLDQLDALVQKSTQDLRHIAYNLMPPEFDRFGLCYSLEQLVKKQPAHTPLFSFIVVGTERRLPLSTELNLYRIVSELVQNIHKHAHASHAAVQLLYFDDHLTISVDDNGLGIRATKTTTAQIGTGLESSNLRASYIGARIWREVSEAGTLVLLEVPYTIKSDAIRQTNPPFIN</sequence>
<evidence type="ECO:0000256" key="1">
    <source>
        <dbReference type="ARBA" id="ARBA00000085"/>
    </source>
</evidence>
<evidence type="ECO:0000313" key="11">
    <source>
        <dbReference type="EMBL" id="MBO0953110.1"/>
    </source>
</evidence>
<reference evidence="11 12" key="1">
    <citation type="submission" date="2021-03" db="EMBL/GenBank/DDBJ databases">
        <title>Fibrella sp. HMF5405 genome sequencing and assembly.</title>
        <authorList>
            <person name="Kang H."/>
            <person name="Kim H."/>
            <person name="Bae S."/>
            <person name="Joh K."/>
        </authorList>
    </citation>
    <scope>NUCLEOTIDE SEQUENCE [LARGE SCALE GENOMIC DNA]</scope>
    <source>
        <strain evidence="11 12">HMF5405</strain>
    </source>
</reference>
<keyword evidence="7" id="KW-0067">ATP-binding</keyword>
<evidence type="ECO:0000256" key="4">
    <source>
        <dbReference type="ARBA" id="ARBA00022679"/>
    </source>
</evidence>
<dbReference type="InterPro" id="IPR003594">
    <property type="entry name" value="HATPase_dom"/>
</dbReference>
<dbReference type="InterPro" id="IPR011622">
    <property type="entry name" value="7TMR_DISM_rcpt_extracell_dom2"/>
</dbReference>
<dbReference type="InterPro" id="IPR011623">
    <property type="entry name" value="7TMR_DISM_rcpt_extracell_dom1"/>
</dbReference>
<keyword evidence="3" id="KW-0597">Phosphoprotein</keyword>
<dbReference type="Gene3D" id="3.30.565.10">
    <property type="entry name" value="Histidine kinase-like ATPase, C-terminal domain"/>
    <property type="match status" value="1"/>
</dbReference>
<dbReference type="EMBL" id="JAFMYW010000020">
    <property type="protein sequence ID" value="MBO0953110.1"/>
    <property type="molecule type" value="Genomic_DNA"/>
</dbReference>
<keyword evidence="4" id="KW-0808">Transferase</keyword>
<evidence type="ECO:0000256" key="8">
    <source>
        <dbReference type="ARBA" id="ARBA00023012"/>
    </source>
</evidence>
<dbReference type="InterPro" id="IPR011712">
    <property type="entry name" value="Sig_transdc_His_kin_sub3_dim/P"/>
</dbReference>
<dbReference type="Pfam" id="PF07730">
    <property type="entry name" value="HisKA_3"/>
    <property type="match status" value="1"/>
</dbReference>
<dbReference type="Gene3D" id="1.20.5.1930">
    <property type="match status" value="1"/>
</dbReference>
<dbReference type="InterPro" id="IPR050482">
    <property type="entry name" value="Sensor_HK_TwoCompSys"/>
</dbReference>
<feature type="transmembrane region" description="Helical" evidence="9">
    <location>
        <begin position="220"/>
        <end position="239"/>
    </location>
</feature>
<evidence type="ECO:0000256" key="2">
    <source>
        <dbReference type="ARBA" id="ARBA00012438"/>
    </source>
</evidence>
<dbReference type="SUPFAM" id="SSF55874">
    <property type="entry name" value="ATPase domain of HSP90 chaperone/DNA topoisomerase II/histidine kinase"/>
    <property type="match status" value="1"/>
</dbReference>
<feature type="transmembrane region" description="Helical" evidence="9">
    <location>
        <begin position="192"/>
        <end position="214"/>
    </location>
</feature>
<comment type="caution">
    <text evidence="11">The sequence shown here is derived from an EMBL/GenBank/DDBJ whole genome shotgun (WGS) entry which is preliminary data.</text>
</comment>
<feature type="transmembrane region" description="Helical" evidence="9">
    <location>
        <begin position="277"/>
        <end position="300"/>
    </location>
</feature>
<dbReference type="PANTHER" id="PTHR24421">
    <property type="entry name" value="NITRATE/NITRITE SENSOR PROTEIN NARX-RELATED"/>
    <property type="match status" value="1"/>
</dbReference>
<keyword evidence="6" id="KW-0418">Kinase</keyword>
<gene>
    <name evidence="11" type="ORF">J2I46_31345</name>
</gene>
<evidence type="ECO:0000256" key="3">
    <source>
        <dbReference type="ARBA" id="ARBA00022553"/>
    </source>
</evidence>
<dbReference type="SMART" id="SM00387">
    <property type="entry name" value="HATPase_c"/>
    <property type="match status" value="1"/>
</dbReference>
<evidence type="ECO:0000256" key="9">
    <source>
        <dbReference type="SAM" id="Phobius"/>
    </source>
</evidence>
<keyword evidence="9" id="KW-0472">Membrane</keyword>
<keyword evidence="5" id="KW-0547">Nucleotide-binding</keyword>
<dbReference type="Pfam" id="PF07695">
    <property type="entry name" value="7TMR-DISM_7TM"/>
    <property type="match status" value="1"/>
</dbReference>
<keyword evidence="9" id="KW-1133">Transmembrane helix</keyword>
<dbReference type="Pfam" id="PF07696">
    <property type="entry name" value="7TMR-DISMED2"/>
    <property type="match status" value="1"/>
</dbReference>
<feature type="domain" description="Histidine kinase/HSP90-like ATPase" evidence="10">
    <location>
        <begin position="462"/>
        <end position="556"/>
    </location>
</feature>
<feature type="transmembrane region" description="Helical" evidence="9">
    <location>
        <begin position="312"/>
        <end position="332"/>
    </location>
</feature>
<dbReference type="InterPro" id="IPR036890">
    <property type="entry name" value="HATPase_C_sf"/>
</dbReference>
<dbReference type="PANTHER" id="PTHR24421:SF10">
    <property type="entry name" value="NITRATE_NITRITE SENSOR PROTEIN NARQ"/>
    <property type="match status" value="1"/>
</dbReference>
<accession>A0ABS3JSY7</accession>
<proteinExistence type="predicted"/>
<comment type="catalytic activity">
    <reaction evidence="1">
        <text>ATP + protein L-histidine = ADP + protein N-phospho-L-histidine.</text>
        <dbReference type="EC" id="2.7.13.3"/>
    </reaction>
</comment>
<organism evidence="11 12">
    <name type="scientific">Fibrella forsythiae</name>
    <dbReference type="NCBI Taxonomy" id="2817061"/>
    <lineage>
        <taxon>Bacteria</taxon>
        <taxon>Pseudomonadati</taxon>
        <taxon>Bacteroidota</taxon>
        <taxon>Cytophagia</taxon>
        <taxon>Cytophagales</taxon>
        <taxon>Spirosomataceae</taxon>
        <taxon>Fibrella</taxon>
    </lineage>
</organism>
<dbReference type="Proteomes" id="UP000664628">
    <property type="component" value="Unassembled WGS sequence"/>
</dbReference>
<evidence type="ECO:0000256" key="6">
    <source>
        <dbReference type="ARBA" id="ARBA00022777"/>
    </source>
</evidence>
<evidence type="ECO:0000256" key="7">
    <source>
        <dbReference type="ARBA" id="ARBA00022840"/>
    </source>
</evidence>
<evidence type="ECO:0000313" key="12">
    <source>
        <dbReference type="Proteomes" id="UP000664628"/>
    </source>
</evidence>
<evidence type="ECO:0000259" key="10">
    <source>
        <dbReference type="SMART" id="SM00387"/>
    </source>
</evidence>
<keyword evidence="9" id="KW-0812">Transmembrane</keyword>
<feature type="transmembrane region" description="Helical" evidence="9">
    <location>
        <begin position="123"/>
        <end position="149"/>
    </location>
</feature>
<keyword evidence="8" id="KW-0902">Two-component regulatory system</keyword>
<dbReference type="Pfam" id="PF02518">
    <property type="entry name" value="HATPase_c"/>
    <property type="match status" value="1"/>
</dbReference>
<evidence type="ECO:0000256" key="5">
    <source>
        <dbReference type="ARBA" id="ARBA00022741"/>
    </source>
</evidence>